<dbReference type="SFLD" id="SFLDG01070">
    <property type="entry name" value="PLP-dependent"/>
    <property type="match status" value="1"/>
</dbReference>
<dbReference type="EMBL" id="AZRL01000022">
    <property type="protein sequence ID" value="PNR95041.1"/>
    <property type="molecule type" value="Genomic_DNA"/>
</dbReference>
<reference evidence="10 11" key="1">
    <citation type="submission" date="2013-12" db="EMBL/GenBank/DDBJ databases">
        <title>Comparative genomics of Petrotoga isolates.</title>
        <authorList>
            <person name="Nesbo C.L."/>
            <person name="Charchuk R."/>
            <person name="Chow K."/>
        </authorList>
    </citation>
    <scope>NUCLEOTIDE SEQUENCE [LARGE SCALE GENOMIC DNA]</scope>
    <source>
        <strain evidence="10 11">DSM 13574</strain>
    </source>
</reference>
<keyword evidence="3" id="KW-0949">S-adenosyl-L-methionine</keyword>
<feature type="binding site" evidence="8">
    <location>
        <position position="98"/>
    </location>
    <ligand>
        <name>[4Fe-4S] cluster</name>
        <dbReference type="ChEBI" id="CHEBI:49883"/>
        <note>4Fe-4S-S-AdoMet</note>
    </ligand>
</feature>
<sequence length="373" mass="43365">MYPEYVTKLEKVKGISQEELKELKPVEEKYKFRANEYYLDLINWKDKNDPIRKIIIPSVEELEEWGLEDASKEHSYTISKGLQHKYRDTALLLVNDVCGSFCRFCFRKRLFKNVGKEVVRTREIDQDIDYIRKHEEITNVLLTGGDPLLLSTNKLKSIIESICEIDHVKIIRIGTKTPAFNPFRIISDGTLPSLIKEISNSGTKLYFIVHFNHPKELTTFSIQGINILQNSGAIIANQTPLLHSINDNPKTLSTLFKKLSFNGIPPYYVFQNRPVMGNKGFTIPLEKAYSIFLESLEDISGLAKRPRFVMSHESGKIEVTALTSKNIIFRYHRAHNPDNYGKFFVFKRNPEAYWFDDYKELVEVYNYKSFQNI</sequence>
<dbReference type="RefSeq" id="WP_103067688.1">
    <property type="nucleotide sequence ID" value="NZ_AZRL01000022.1"/>
</dbReference>
<evidence type="ECO:0000256" key="8">
    <source>
        <dbReference type="PIRSR" id="PIRSR004911-1"/>
    </source>
</evidence>
<dbReference type="InterPro" id="IPR003739">
    <property type="entry name" value="Lys_aminomutase/Glu_NH3_mut"/>
</dbReference>
<dbReference type="InterPro" id="IPR013785">
    <property type="entry name" value="Aldolase_TIM"/>
</dbReference>
<protein>
    <submittedName>
        <fullName evidence="10">Radical SAM protein</fullName>
    </submittedName>
</protein>
<proteinExistence type="predicted"/>
<dbReference type="Proteomes" id="UP000236434">
    <property type="component" value="Unassembled WGS sequence"/>
</dbReference>
<feature type="domain" description="Radical SAM core" evidence="9">
    <location>
        <begin position="84"/>
        <end position="305"/>
    </location>
</feature>
<dbReference type="PANTHER" id="PTHR30538">
    <property type="entry name" value="LYSINE 2,3-AMINOMUTASE-RELATED"/>
    <property type="match status" value="1"/>
</dbReference>
<dbReference type="InterPro" id="IPR058240">
    <property type="entry name" value="rSAM_sf"/>
</dbReference>
<dbReference type="GO" id="GO:0046872">
    <property type="term" value="F:metal ion binding"/>
    <property type="evidence" value="ECO:0007669"/>
    <property type="project" value="UniProtKB-KW"/>
</dbReference>
<evidence type="ECO:0000313" key="11">
    <source>
        <dbReference type="Proteomes" id="UP000236434"/>
    </source>
</evidence>
<organism evidence="10 11">
    <name type="scientific">Petrotoga olearia DSM 13574</name>
    <dbReference type="NCBI Taxonomy" id="1122955"/>
    <lineage>
        <taxon>Bacteria</taxon>
        <taxon>Thermotogati</taxon>
        <taxon>Thermotogota</taxon>
        <taxon>Thermotogae</taxon>
        <taxon>Petrotogales</taxon>
        <taxon>Petrotogaceae</taxon>
        <taxon>Petrotoga</taxon>
    </lineage>
</organism>
<evidence type="ECO:0000313" key="10">
    <source>
        <dbReference type="EMBL" id="PNR95041.1"/>
    </source>
</evidence>
<name>A0A2K1NWY0_9BACT</name>
<dbReference type="CDD" id="cd01335">
    <property type="entry name" value="Radical_SAM"/>
    <property type="match status" value="1"/>
</dbReference>
<dbReference type="SUPFAM" id="SSF102114">
    <property type="entry name" value="Radical SAM enzymes"/>
    <property type="match status" value="1"/>
</dbReference>
<dbReference type="PANTHER" id="PTHR30538:SF0">
    <property type="entry name" value="L-LYSINE 2,3-AMINOMUTASE AQ_1632-RELATED"/>
    <property type="match status" value="1"/>
</dbReference>
<keyword evidence="6" id="KW-0408">Iron</keyword>
<dbReference type="PIRSF" id="PIRSF004911">
    <property type="entry name" value="DUF160"/>
    <property type="match status" value="1"/>
</dbReference>
<evidence type="ECO:0000259" key="9">
    <source>
        <dbReference type="PROSITE" id="PS51918"/>
    </source>
</evidence>
<comment type="cofactor">
    <cofactor evidence="1">
        <name>pyridoxal 5'-phosphate</name>
        <dbReference type="ChEBI" id="CHEBI:597326"/>
    </cofactor>
</comment>
<dbReference type="GO" id="GO:0003824">
    <property type="term" value="F:catalytic activity"/>
    <property type="evidence" value="ECO:0007669"/>
    <property type="project" value="InterPro"/>
</dbReference>
<dbReference type="AlphaFoldDB" id="A0A2K1NWY0"/>
<dbReference type="Pfam" id="PF04055">
    <property type="entry name" value="Radical_SAM"/>
    <property type="match status" value="1"/>
</dbReference>
<evidence type="ECO:0000256" key="4">
    <source>
        <dbReference type="ARBA" id="ARBA00022723"/>
    </source>
</evidence>
<feature type="binding site" evidence="8">
    <location>
        <position position="105"/>
    </location>
    <ligand>
        <name>[4Fe-4S] cluster</name>
        <dbReference type="ChEBI" id="CHEBI:49883"/>
        <note>4Fe-4S-S-AdoMet</note>
    </ligand>
</feature>
<comment type="caution">
    <text evidence="10">The sequence shown here is derived from an EMBL/GenBank/DDBJ whole genome shotgun (WGS) entry which is preliminary data.</text>
</comment>
<dbReference type="SFLD" id="SFLDS00029">
    <property type="entry name" value="Radical_SAM"/>
    <property type="match status" value="1"/>
</dbReference>
<evidence type="ECO:0000256" key="6">
    <source>
        <dbReference type="ARBA" id="ARBA00023004"/>
    </source>
</evidence>
<dbReference type="InterPro" id="IPR007197">
    <property type="entry name" value="rSAM"/>
</dbReference>
<dbReference type="OrthoDB" id="9768064at2"/>
<dbReference type="PROSITE" id="PS51918">
    <property type="entry name" value="RADICAL_SAM"/>
    <property type="match status" value="1"/>
</dbReference>
<evidence type="ECO:0000256" key="5">
    <source>
        <dbReference type="ARBA" id="ARBA00022898"/>
    </source>
</evidence>
<evidence type="ECO:0000256" key="7">
    <source>
        <dbReference type="ARBA" id="ARBA00023014"/>
    </source>
</evidence>
<accession>A0A2K1NWY0</accession>
<keyword evidence="2 8" id="KW-0004">4Fe-4S</keyword>
<evidence type="ECO:0000256" key="2">
    <source>
        <dbReference type="ARBA" id="ARBA00022485"/>
    </source>
</evidence>
<feature type="binding site" evidence="8">
    <location>
        <position position="102"/>
    </location>
    <ligand>
        <name>[4Fe-4S] cluster</name>
        <dbReference type="ChEBI" id="CHEBI:49883"/>
        <note>4Fe-4S-S-AdoMet</note>
    </ligand>
</feature>
<dbReference type="GO" id="GO:0051539">
    <property type="term" value="F:4 iron, 4 sulfur cluster binding"/>
    <property type="evidence" value="ECO:0007669"/>
    <property type="project" value="UniProtKB-KW"/>
</dbReference>
<evidence type="ECO:0000256" key="1">
    <source>
        <dbReference type="ARBA" id="ARBA00001933"/>
    </source>
</evidence>
<dbReference type="Gene3D" id="3.20.20.70">
    <property type="entry name" value="Aldolase class I"/>
    <property type="match status" value="1"/>
</dbReference>
<keyword evidence="7 8" id="KW-0411">Iron-sulfur</keyword>
<keyword evidence="5" id="KW-0663">Pyridoxal phosphate</keyword>
<keyword evidence="4 8" id="KW-0479">Metal-binding</keyword>
<gene>
    <name evidence="10" type="ORF">X929_09265</name>
</gene>
<evidence type="ECO:0000256" key="3">
    <source>
        <dbReference type="ARBA" id="ARBA00022691"/>
    </source>
</evidence>